<protein>
    <submittedName>
        <fullName evidence="1">Uncharacterized protein</fullName>
    </submittedName>
</protein>
<accession>A0A3E1NZ32</accession>
<organism evidence="1 2">
    <name type="scientific">Chitinophaga silvisoli</name>
    <dbReference type="NCBI Taxonomy" id="2291814"/>
    <lineage>
        <taxon>Bacteria</taxon>
        <taxon>Pseudomonadati</taxon>
        <taxon>Bacteroidota</taxon>
        <taxon>Chitinophagia</taxon>
        <taxon>Chitinophagales</taxon>
        <taxon>Chitinophagaceae</taxon>
        <taxon>Chitinophaga</taxon>
    </lineage>
</organism>
<proteinExistence type="predicted"/>
<dbReference type="RefSeq" id="WP_116855021.1">
    <property type="nucleotide sequence ID" value="NZ_QTJV01000007.1"/>
</dbReference>
<comment type="caution">
    <text evidence="1">The sequence shown here is derived from an EMBL/GenBank/DDBJ whole genome shotgun (WGS) entry which is preliminary data.</text>
</comment>
<gene>
    <name evidence="1" type="ORF">DXN04_19255</name>
</gene>
<name>A0A3E1NZ32_9BACT</name>
<evidence type="ECO:0000313" key="2">
    <source>
        <dbReference type="Proteomes" id="UP000261174"/>
    </source>
</evidence>
<evidence type="ECO:0000313" key="1">
    <source>
        <dbReference type="EMBL" id="RFM33170.1"/>
    </source>
</evidence>
<dbReference type="Proteomes" id="UP000261174">
    <property type="component" value="Unassembled WGS sequence"/>
</dbReference>
<dbReference type="AlphaFoldDB" id="A0A3E1NZ32"/>
<dbReference type="EMBL" id="QTJV01000007">
    <property type="protein sequence ID" value="RFM33170.1"/>
    <property type="molecule type" value="Genomic_DNA"/>
</dbReference>
<sequence length="82" mass="9430">MKYTTSFTDSVFLPVLNELVKKNPRLKELLYNGLQLSVAIFQKYMYDVSVVAKDTVGRLLIELMDGCEEEKMNLSRIKSILP</sequence>
<reference evidence="1 2" key="1">
    <citation type="submission" date="2018-08" db="EMBL/GenBank/DDBJ databases">
        <title>Chitinophaga sp. K20C18050901, a novel bacterium isolated from forest soil.</title>
        <authorList>
            <person name="Wang C."/>
        </authorList>
    </citation>
    <scope>NUCLEOTIDE SEQUENCE [LARGE SCALE GENOMIC DNA]</scope>
    <source>
        <strain evidence="1 2">K20C18050901</strain>
    </source>
</reference>
<keyword evidence="2" id="KW-1185">Reference proteome</keyword>